<evidence type="ECO:0000256" key="1">
    <source>
        <dbReference type="SAM" id="MobiDB-lite"/>
    </source>
</evidence>
<dbReference type="GeneID" id="87886724"/>
<feature type="region of interest" description="Disordered" evidence="1">
    <location>
        <begin position="359"/>
        <end position="418"/>
    </location>
</feature>
<reference evidence="2" key="2">
    <citation type="submission" date="2023-06" db="EMBL/GenBank/DDBJ databases">
        <authorList>
            <consortium name="Lawrence Berkeley National Laboratory"/>
            <person name="Mondo S.J."/>
            <person name="Hensen N."/>
            <person name="Bonometti L."/>
            <person name="Westerberg I."/>
            <person name="Brannstrom I.O."/>
            <person name="Guillou S."/>
            <person name="Cros-Aarteil S."/>
            <person name="Calhoun S."/>
            <person name="Haridas S."/>
            <person name="Kuo A."/>
            <person name="Pangilinan J."/>
            <person name="Riley R."/>
            <person name="Labutti K."/>
            <person name="Andreopoulos B."/>
            <person name="Lipzen A."/>
            <person name="Chen C."/>
            <person name="Yanf M."/>
            <person name="Daum C."/>
            <person name="Ng V."/>
            <person name="Clum A."/>
            <person name="Steindorff A."/>
            <person name="Ohm R."/>
            <person name="Martin F."/>
            <person name="Silar P."/>
            <person name="Natvig D."/>
            <person name="Lalanne C."/>
            <person name="Gautier V."/>
            <person name="Ament-Velasquez S.L."/>
            <person name="Kruys A."/>
            <person name="Hutchinson M.I."/>
            <person name="Powell A.J."/>
            <person name="Barry K."/>
            <person name="Miller A.N."/>
            <person name="Grigoriev I.V."/>
            <person name="Debuchy R."/>
            <person name="Gladieux P."/>
            <person name="Thoren M.H."/>
            <person name="Johannesson H."/>
        </authorList>
    </citation>
    <scope>NUCLEOTIDE SEQUENCE</scope>
    <source>
        <strain evidence="2">CBS 333.67</strain>
    </source>
</reference>
<evidence type="ECO:0000313" key="2">
    <source>
        <dbReference type="EMBL" id="KAK3305179.1"/>
    </source>
</evidence>
<organism evidence="2 3">
    <name type="scientific">Chaetomium strumarium</name>
    <dbReference type="NCBI Taxonomy" id="1170767"/>
    <lineage>
        <taxon>Eukaryota</taxon>
        <taxon>Fungi</taxon>
        <taxon>Dikarya</taxon>
        <taxon>Ascomycota</taxon>
        <taxon>Pezizomycotina</taxon>
        <taxon>Sordariomycetes</taxon>
        <taxon>Sordariomycetidae</taxon>
        <taxon>Sordariales</taxon>
        <taxon>Chaetomiaceae</taxon>
        <taxon>Chaetomium</taxon>
    </lineage>
</organism>
<dbReference type="AlphaFoldDB" id="A0AAJ0M165"/>
<feature type="compositionally biased region" description="Acidic residues" evidence="1">
    <location>
        <begin position="465"/>
        <end position="485"/>
    </location>
</feature>
<feature type="compositionally biased region" description="Basic residues" evidence="1">
    <location>
        <begin position="1"/>
        <end position="20"/>
    </location>
</feature>
<protein>
    <submittedName>
        <fullName evidence="2">Uncharacterized protein</fullName>
    </submittedName>
</protein>
<sequence>MPRTQQKGKGRKGVASRAQRHARETTSRRQARARPVATGCRREIRDESGSEDGSEDGSEESGAEESVVEESGADAGNDDEFTLPSLPGPRRVPELPSAVCSALEEWLRNIRERHSLSSKRLPKELNAGEYARVTELVSDPLWQADDTAQLDQQANAYVQFLAGHRRQPELETMWRLVPRFMRCLPPALFEDRNLEYDSSGNPQLLLLVVHPFFQGSPALLAVVLQYAAKLRTNDHRRWPVHTEVRKALREQGKLLPPISTLLREMEKNIRVSATPSAASSDSFAPYPVALADVKAAIHALNELHIRGAPAFGVPAELNYKWVQSNIHSHDPPKGWEGVIEAMERAHKRSLQAKILAERRLPPPSSALPAPPLPAVTGSEGPAIQRSADPFAERPPHGGTPSPAIAGSGVDGMRQGDTELSPDTVMLEGPDLLPLEDEYVFHFHPDPNGEEVVVGRDLAGRQQEEILEEKEEEEGGKTEEENEDDVVLGYRYAGK</sequence>
<comment type="caution">
    <text evidence="2">The sequence shown here is derived from an EMBL/GenBank/DDBJ whole genome shotgun (WGS) entry which is preliminary data.</text>
</comment>
<feature type="compositionally biased region" description="Acidic residues" evidence="1">
    <location>
        <begin position="49"/>
        <end position="81"/>
    </location>
</feature>
<feature type="region of interest" description="Disordered" evidence="1">
    <location>
        <begin position="465"/>
        <end position="494"/>
    </location>
</feature>
<feature type="compositionally biased region" description="Pro residues" evidence="1">
    <location>
        <begin position="361"/>
        <end position="373"/>
    </location>
</feature>
<feature type="region of interest" description="Disordered" evidence="1">
    <location>
        <begin position="1"/>
        <end position="93"/>
    </location>
</feature>
<name>A0AAJ0M165_9PEZI</name>
<evidence type="ECO:0000313" key="3">
    <source>
        <dbReference type="Proteomes" id="UP001273166"/>
    </source>
</evidence>
<dbReference type="Proteomes" id="UP001273166">
    <property type="component" value="Unassembled WGS sequence"/>
</dbReference>
<dbReference type="RefSeq" id="XP_062720959.1">
    <property type="nucleotide sequence ID" value="XM_062867895.1"/>
</dbReference>
<dbReference type="EMBL" id="JAUDZG010000004">
    <property type="protein sequence ID" value="KAK3305179.1"/>
    <property type="molecule type" value="Genomic_DNA"/>
</dbReference>
<keyword evidence="3" id="KW-1185">Reference proteome</keyword>
<accession>A0AAJ0M165</accession>
<gene>
    <name evidence="2" type="ORF">B0T15DRAFT_511126</name>
</gene>
<proteinExistence type="predicted"/>
<reference evidence="2" key="1">
    <citation type="journal article" date="2023" name="Mol. Phylogenet. Evol.">
        <title>Genome-scale phylogeny and comparative genomics of the fungal order Sordariales.</title>
        <authorList>
            <person name="Hensen N."/>
            <person name="Bonometti L."/>
            <person name="Westerberg I."/>
            <person name="Brannstrom I.O."/>
            <person name="Guillou S."/>
            <person name="Cros-Aarteil S."/>
            <person name="Calhoun S."/>
            <person name="Haridas S."/>
            <person name="Kuo A."/>
            <person name="Mondo S."/>
            <person name="Pangilinan J."/>
            <person name="Riley R."/>
            <person name="LaButti K."/>
            <person name="Andreopoulos B."/>
            <person name="Lipzen A."/>
            <person name="Chen C."/>
            <person name="Yan M."/>
            <person name="Daum C."/>
            <person name="Ng V."/>
            <person name="Clum A."/>
            <person name="Steindorff A."/>
            <person name="Ohm R.A."/>
            <person name="Martin F."/>
            <person name="Silar P."/>
            <person name="Natvig D.O."/>
            <person name="Lalanne C."/>
            <person name="Gautier V."/>
            <person name="Ament-Velasquez S.L."/>
            <person name="Kruys A."/>
            <person name="Hutchinson M.I."/>
            <person name="Powell A.J."/>
            <person name="Barry K."/>
            <person name="Miller A.N."/>
            <person name="Grigoriev I.V."/>
            <person name="Debuchy R."/>
            <person name="Gladieux P."/>
            <person name="Hiltunen Thoren M."/>
            <person name="Johannesson H."/>
        </authorList>
    </citation>
    <scope>NUCLEOTIDE SEQUENCE</scope>
    <source>
        <strain evidence="2">CBS 333.67</strain>
    </source>
</reference>